<dbReference type="InParanoid" id="Q4MZ82"/>
<comment type="similarity">
    <text evidence="7">Belongs to the DEAD box helicase family. DDX52/ROK1 subfamily.</text>
</comment>
<dbReference type="Pfam" id="PF00270">
    <property type="entry name" value="DEAD"/>
    <property type="match status" value="1"/>
</dbReference>
<evidence type="ECO:0000259" key="10">
    <source>
        <dbReference type="PROSITE" id="PS51192"/>
    </source>
</evidence>
<evidence type="ECO:0000259" key="11">
    <source>
        <dbReference type="PROSITE" id="PS51194"/>
    </source>
</evidence>
<protein>
    <recommendedName>
        <fullName evidence="1">RNA helicase</fullName>
        <ecNumber evidence="1">3.6.4.13</ecNumber>
    </recommendedName>
</protein>
<dbReference type="InterPro" id="IPR001650">
    <property type="entry name" value="Helicase_C-like"/>
</dbReference>
<dbReference type="PROSITE" id="PS51192">
    <property type="entry name" value="HELICASE_ATP_BIND_1"/>
    <property type="match status" value="1"/>
</dbReference>
<keyword evidence="3" id="KW-0378">Hydrolase</keyword>
<dbReference type="InterPro" id="IPR027417">
    <property type="entry name" value="P-loop_NTPase"/>
</dbReference>
<evidence type="ECO:0000256" key="4">
    <source>
        <dbReference type="ARBA" id="ARBA00022806"/>
    </source>
</evidence>
<evidence type="ECO:0000256" key="6">
    <source>
        <dbReference type="ARBA" id="ARBA00022884"/>
    </source>
</evidence>
<dbReference type="CDD" id="cd00268">
    <property type="entry name" value="DEADc"/>
    <property type="match status" value="1"/>
</dbReference>
<gene>
    <name evidence="12" type="ordered locus">TP03_0216</name>
</gene>
<dbReference type="SUPFAM" id="SSF52540">
    <property type="entry name" value="P-loop containing nucleoside triphosphate hydrolases"/>
    <property type="match status" value="1"/>
</dbReference>
<comment type="caution">
    <text evidence="12">The sequence shown here is derived from an EMBL/GenBank/DDBJ whole genome shotgun (WGS) entry which is preliminary data.</text>
</comment>
<evidence type="ECO:0000313" key="13">
    <source>
        <dbReference type="Proteomes" id="UP000001949"/>
    </source>
</evidence>
<accession>Q4MZ82</accession>
<evidence type="ECO:0000256" key="9">
    <source>
        <dbReference type="SAM" id="Coils"/>
    </source>
</evidence>
<dbReference type="VEuPathDB" id="PiroplasmaDB:TpMuguga_03g00216"/>
<dbReference type="InterPro" id="IPR044742">
    <property type="entry name" value="DEAD/DEAH_RhlB"/>
</dbReference>
<dbReference type="PROSITE" id="PS51194">
    <property type="entry name" value="HELICASE_CTER"/>
    <property type="match status" value="1"/>
</dbReference>
<dbReference type="eggNOG" id="KOG0344">
    <property type="taxonomic scope" value="Eukaryota"/>
</dbReference>
<feature type="domain" description="Helicase ATP-binding" evidence="10">
    <location>
        <begin position="100"/>
        <end position="265"/>
    </location>
</feature>
<dbReference type="STRING" id="5875.Q4MZ82"/>
<dbReference type="OMA" id="DRALMAC"/>
<keyword evidence="6" id="KW-0694">RNA-binding</keyword>
<evidence type="ECO:0000256" key="8">
    <source>
        <dbReference type="ARBA" id="ARBA00047984"/>
    </source>
</evidence>
<evidence type="ECO:0000313" key="12">
    <source>
        <dbReference type="EMBL" id="EAN30951.1"/>
    </source>
</evidence>
<dbReference type="GO" id="GO:0016787">
    <property type="term" value="F:hydrolase activity"/>
    <property type="evidence" value="ECO:0007669"/>
    <property type="project" value="UniProtKB-KW"/>
</dbReference>
<organism evidence="12 13">
    <name type="scientific">Theileria parva</name>
    <name type="common">East coast fever infection agent</name>
    <dbReference type="NCBI Taxonomy" id="5875"/>
    <lineage>
        <taxon>Eukaryota</taxon>
        <taxon>Sar</taxon>
        <taxon>Alveolata</taxon>
        <taxon>Apicomplexa</taxon>
        <taxon>Aconoidasida</taxon>
        <taxon>Piroplasmida</taxon>
        <taxon>Theileriidae</taxon>
        <taxon>Theileria</taxon>
    </lineage>
</organism>
<keyword evidence="4 12" id="KW-0347">Helicase</keyword>
<evidence type="ECO:0000256" key="7">
    <source>
        <dbReference type="ARBA" id="ARBA00024355"/>
    </source>
</evidence>
<dbReference type="Gene3D" id="3.40.50.300">
    <property type="entry name" value="P-loop containing nucleotide triphosphate hydrolases"/>
    <property type="match status" value="2"/>
</dbReference>
<evidence type="ECO:0000256" key="5">
    <source>
        <dbReference type="ARBA" id="ARBA00022840"/>
    </source>
</evidence>
<feature type="coiled-coil region" evidence="9">
    <location>
        <begin position="317"/>
        <end position="344"/>
    </location>
</feature>
<evidence type="ECO:0000256" key="1">
    <source>
        <dbReference type="ARBA" id="ARBA00012552"/>
    </source>
</evidence>
<comment type="catalytic activity">
    <reaction evidence="8">
        <text>ATP + H2O = ADP + phosphate + H(+)</text>
        <dbReference type="Rhea" id="RHEA:13065"/>
        <dbReference type="ChEBI" id="CHEBI:15377"/>
        <dbReference type="ChEBI" id="CHEBI:15378"/>
        <dbReference type="ChEBI" id="CHEBI:30616"/>
        <dbReference type="ChEBI" id="CHEBI:43474"/>
        <dbReference type="ChEBI" id="CHEBI:456216"/>
        <dbReference type="EC" id="3.6.4.13"/>
    </reaction>
</comment>
<dbReference type="GO" id="GO:0003723">
    <property type="term" value="F:RNA binding"/>
    <property type="evidence" value="ECO:0007669"/>
    <property type="project" value="UniProtKB-KW"/>
</dbReference>
<dbReference type="KEGG" id="tpv:TP03_0216"/>
<evidence type="ECO:0000256" key="2">
    <source>
        <dbReference type="ARBA" id="ARBA00022741"/>
    </source>
</evidence>
<keyword evidence="5" id="KW-0067">ATP-binding</keyword>
<dbReference type="SMART" id="SM00490">
    <property type="entry name" value="HELICc"/>
    <property type="match status" value="1"/>
</dbReference>
<proteinExistence type="inferred from homology"/>
<keyword evidence="13" id="KW-1185">Reference proteome</keyword>
<dbReference type="EMBL" id="AAGK01000005">
    <property type="protein sequence ID" value="EAN30951.1"/>
    <property type="molecule type" value="Genomic_DNA"/>
</dbReference>
<dbReference type="GO" id="GO:0003724">
    <property type="term" value="F:RNA helicase activity"/>
    <property type="evidence" value="ECO:0007669"/>
    <property type="project" value="UniProtKB-EC"/>
</dbReference>
<dbReference type="InterPro" id="IPR050079">
    <property type="entry name" value="DEAD_box_RNA_helicase"/>
</dbReference>
<dbReference type="SMART" id="SM00487">
    <property type="entry name" value="DEXDc"/>
    <property type="match status" value="1"/>
</dbReference>
<dbReference type="GO" id="GO:0005524">
    <property type="term" value="F:ATP binding"/>
    <property type="evidence" value="ECO:0007669"/>
    <property type="project" value="UniProtKB-KW"/>
</dbReference>
<dbReference type="InterPro" id="IPR011545">
    <property type="entry name" value="DEAD/DEAH_box_helicase_dom"/>
</dbReference>
<dbReference type="CDD" id="cd18787">
    <property type="entry name" value="SF2_C_DEAD"/>
    <property type="match status" value="1"/>
</dbReference>
<dbReference type="AlphaFoldDB" id="Q4MZ82"/>
<dbReference type="GO" id="GO:0005829">
    <property type="term" value="C:cytosol"/>
    <property type="evidence" value="ECO:0007669"/>
    <property type="project" value="TreeGrafter"/>
</dbReference>
<keyword evidence="2" id="KW-0547">Nucleotide-binding</keyword>
<dbReference type="InterPro" id="IPR014001">
    <property type="entry name" value="Helicase_ATP-bd"/>
</dbReference>
<dbReference type="PANTHER" id="PTHR47959:SF15">
    <property type="entry name" value="RNA HELICASE"/>
    <property type="match status" value="1"/>
</dbReference>
<dbReference type="PANTHER" id="PTHR47959">
    <property type="entry name" value="ATP-DEPENDENT RNA HELICASE RHLE-RELATED"/>
    <property type="match status" value="1"/>
</dbReference>
<feature type="domain" description="Helicase C-terminal" evidence="11">
    <location>
        <begin position="293"/>
        <end position="438"/>
    </location>
</feature>
<dbReference type="Pfam" id="PF00271">
    <property type="entry name" value="Helicase_C"/>
    <property type="match status" value="1"/>
</dbReference>
<name>Q4MZ82_THEPA</name>
<reference evidence="12 13" key="1">
    <citation type="journal article" date="2005" name="Science">
        <title>Genome sequence of Theileria parva, a bovine pathogen that transforms lymphocytes.</title>
        <authorList>
            <person name="Gardner M.J."/>
            <person name="Bishop R."/>
            <person name="Shah T."/>
            <person name="de Villiers E.P."/>
            <person name="Carlton J.M."/>
            <person name="Hall N."/>
            <person name="Ren Q."/>
            <person name="Paulsen I.T."/>
            <person name="Pain A."/>
            <person name="Berriman M."/>
            <person name="Wilson R.J.M."/>
            <person name="Sato S."/>
            <person name="Ralph S.A."/>
            <person name="Mann D.J."/>
            <person name="Xiong Z."/>
            <person name="Shallom S.J."/>
            <person name="Weidman J."/>
            <person name="Jiang L."/>
            <person name="Lynn J."/>
            <person name="Weaver B."/>
            <person name="Shoaibi A."/>
            <person name="Domingo A.R."/>
            <person name="Wasawo D."/>
            <person name="Crabtree J."/>
            <person name="Wortman J.R."/>
            <person name="Haas B."/>
            <person name="Angiuoli S.V."/>
            <person name="Creasy T.H."/>
            <person name="Lu C."/>
            <person name="Suh B."/>
            <person name="Silva J.C."/>
            <person name="Utterback T.R."/>
            <person name="Feldblyum T.V."/>
            <person name="Pertea M."/>
            <person name="Allen J."/>
            <person name="Nierman W.C."/>
            <person name="Taracha E.L.N."/>
            <person name="Salzberg S.L."/>
            <person name="White O.R."/>
            <person name="Fitzhugh H.A."/>
            <person name="Morzaria S."/>
            <person name="Venter J.C."/>
            <person name="Fraser C.M."/>
            <person name="Nene V."/>
        </authorList>
    </citation>
    <scope>NUCLEOTIDE SEQUENCE [LARGE SCALE GENOMIC DNA]</scope>
    <source>
        <strain evidence="12 13">Muguga</strain>
    </source>
</reference>
<keyword evidence="9" id="KW-0175">Coiled coil</keyword>
<dbReference type="EC" id="3.6.4.13" evidence="1"/>
<dbReference type="FunCoup" id="Q4MZ82">
    <property type="interactions" value="43"/>
</dbReference>
<evidence type="ECO:0000256" key="3">
    <source>
        <dbReference type="ARBA" id="ARBA00022801"/>
    </source>
</evidence>
<sequence length="476" mass="53919">MDKIFKKLVRGTNFKNGPSSGIFVFRDGDKESDSGVFDEDFSVVNSSGEDFNDYSPLDTFSALDSLTTDDKISERAKVISKSINSKLNFDKTTPIQRYVIPIMMKGNDVVAVAPTGSGKTLSYLTPILLKNLEDSLSVIIIVPTVELVQQVKSEFIYLTGGEIFSIKALEKNMTEFNFSIAITTPLTLYTLLHNNALKTDLMRGLKCLVLDECDKLLEEGYGENIEYIMNLIKDFKGIQKASFSSTLQSEVLLLSKSHFNNPIHITIGKENVCCCNVEQELICVTNDKGKLLILKQLINDGKLLPPILVFLQSINRVNDLYNELSQLNLNVQKFTKQLTLKQRQNIIQKFRIGQIWILLCTDILCRGINFKGVHSIVNYDLPLTPQVYINRVGRAGRGTKRGKSVTFFTINDFKILNHIIQIMKLSKSNIPQYLLSLKPIHIQQKRKNSTNPNQQILNTQPLTHEFKLWKVDPKNF</sequence>
<dbReference type="Proteomes" id="UP000001949">
    <property type="component" value="Unassembled WGS sequence"/>
</dbReference>